<keyword evidence="8" id="KW-1185">Reference proteome</keyword>
<reference evidence="7 8" key="1">
    <citation type="journal article" date="2018" name="BMC Genomics">
        <title>Genomic comparison of Trypanosoma conorhini and Trypanosoma rangeli to Trypanosoma cruzi strains of high and low virulence.</title>
        <authorList>
            <person name="Bradwell K.R."/>
            <person name="Koparde V.N."/>
            <person name="Matveyev A.V."/>
            <person name="Serrano M.G."/>
            <person name="Alves J.M."/>
            <person name="Parikh H."/>
            <person name="Huang B."/>
            <person name="Lee V."/>
            <person name="Espinosa-Alvarez O."/>
            <person name="Ortiz P.A."/>
            <person name="Costa-Martins A.G."/>
            <person name="Teixeira M.M."/>
            <person name="Buck G.A."/>
        </authorList>
    </citation>
    <scope>NUCLEOTIDE SEQUENCE [LARGE SCALE GENOMIC DNA]</scope>
    <source>
        <strain evidence="7 8">025E</strain>
    </source>
</reference>
<proteinExistence type="inferred from homology"/>
<feature type="region of interest" description="Disordered" evidence="5">
    <location>
        <begin position="118"/>
        <end position="137"/>
    </location>
</feature>
<dbReference type="PANTHER" id="PTHR23354:SF62">
    <property type="entry name" value="MUSTARD, ISOFORM V"/>
    <property type="match status" value="1"/>
</dbReference>
<dbReference type="GO" id="GO:0005739">
    <property type="term" value="C:mitochondrion"/>
    <property type="evidence" value="ECO:0007669"/>
    <property type="project" value="UniProtKB-SubCell"/>
</dbReference>
<dbReference type="InterPro" id="IPR006571">
    <property type="entry name" value="TLDc_dom"/>
</dbReference>
<dbReference type="PROSITE" id="PS51886">
    <property type="entry name" value="TLDC"/>
    <property type="match status" value="1"/>
</dbReference>
<evidence type="ECO:0000313" key="8">
    <source>
        <dbReference type="Proteomes" id="UP000284403"/>
    </source>
</evidence>
<dbReference type="Pfam" id="PF07534">
    <property type="entry name" value="TLD"/>
    <property type="match status" value="2"/>
</dbReference>
<dbReference type="EMBL" id="MKKU01000029">
    <property type="protein sequence ID" value="RNF26752.1"/>
    <property type="molecule type" value="Genomic_DNA"/>
</dbReference>
<dbReference type="GeneID" id="40314597"/>
<evidence type="ECO:0000259" key="6">
    <source>
        <dbReference type="PROSITE" id="PS51886"/>
    </source>
</evidence>
<organism evidence="7 8">
    <name type="scientific">Trypanosoma conorhini</name>
    <dbReference type="NCBI Taxonomy" id="83891"/>
    <lineage>
        <taxon>Eukaryota</taxon>
        <taxon>Discoba</taxon>
        <taxon>Euglenozoa</taxon>
        <taxon>Kinetoplastea</taxon>
        <taxon>Metakinetoplastina</taxon>
        <taxon>Trypanosomatida</taxon>
        <taxon>Trypanosomatidae</taxon>
        <taxon>Trypanosoma</taxon>
    </lineage>
</organism>
<comment type="subcellular location">
    <subcellularLocation>
        <location evidence="1">Mitochondrion</location>
    </subcellularLocation>
</comment>
<dbReference type="SMART" id="SM00584">
    <property type="entry name" value="TLDc"/>
    <property type="match status" value="1"/>
</dbReference>
<name>A0A3R7M539_9TRYP</name>
<evidence type="ECO:0000256" key="3">
    <source>
        <dbReference type="ARBA" id="ARBA00023128"/>
    </source>
</evidence>
<evidence type="ECO:0000256" key="2">
    <source>
        <dbReference type="ARBA" id="ARBA00009540"/>
    </source>
</evidence>
<dbReference type="AlphaFoldDB" id="A0A3R7M539"/>
<feature type="domain" description="TLDc" evidence="6">
    <location>
        <begin position="51"/>
        <end position="312"/>
    </location>
</feature>
<accession>A0A3R7M539</accession>
<dbReference type="RefSeq" id="XP_029231958.1">
    <property type="nucleotide sequence ID" value="XM_029367925.1"/>
</dbReference>
<sequence length="399" mass="43408">MLQRPQRAPCRILPPGVAVRLRRGSAPAALPCSCSLNVAALFHEGPPSPPLPLSRCELHELLLALPQRLQHSAWRVCYDTEHDGFSLQNFYRTMKQVRDEGEHGIGIFVVSGDLADSKLPTPAEENTPGPTNRRGVPAPPNFVVLGCFTPEVPCLEHSQHAFFGTQDTFVFTYADVSRHAPEQGRGGRQSAVGVTPARAALGAGQVALNRKMATPPSTSSVQSLASSAAAPHLPHILSVYPWTLEEGNKEFMVCTNNFFGIGGGPDGAAIFVDASLSHGTSSVFCETFASPPLGGRLRATLRHSEFTVLRMIWFKVKDRKGTFTCMELPKSEPCDCGRLLEVDDGNCSVRVRHRGHTPAWHRCNEDHHALLARVAGRGEGVEEEINATKKSEVDMCVHM</sequence>
<dbReference type="Proteomes" id="UP000284403">
    <property type="component" value="Unassembled WGS sequence"/>
</dbReference>
<evidence type="ECO:0000256" key="4">
    <source>
        <dbReference type="ARBA" id="ARBA00040604"/>
    </source>
</evidence>
<evidence type="ECO:0000256" key="1">
    <source>
        <dbReference type="ARBA" id="ARBA00004173"/>
    </source>
</evidence>
<evidence type="ECO:0000256" key="5">
    <source>
        <dbReference type="SAM" id="MobiDB-lite"/>
    </source>
</evidence>
<keyword evidence="3" id="KW-0496">Mitochondrion</keyword>
<comment type="similarity">
    <text evidence="2">Belongs to the OXR1 family.</text>
</comment>
<protein>
    <recommendedName>
        <fullName evidence="4">Oxidation resistance protein 1</fullName>
    </recommendedName>
</protein>
<comment type="caution">
    <text evidence="7">The sequence shown here is derived from an EMBL/GenBank/DDBJ whole genome shotgun (WGS) entry which is preliminary data.</text>
</comment>
<gene>
    <name evidence="7" type="ORF">Tco025E_00986</name>
</gene>
<evidence type="ECO:0000313" key="7">
    <source>
        <dbReference type="EMBL" id="RNF26752.1"/>
    </source>
</evidence>
<dbReference type="PANTHER" id="PTHR23354">
    <property type="entry name" value="NUCLEOLAR PROTEIN 7/ESTROGEN RECEPTOR COACTIVATOR-RELATED"/>
    <property type="match status" value="1"/>
</dbReference>
<dbReference type="OrthoDB" id="26679at2759"/>